<dbReference type="InParanoid" id="A0A6P5LC79"/>
<dbReference type="InterPro" id="IPR025252">
    <property type="entry name" value="DUF4200"/>
</dbReference>
<name>A0A6P5LC79_PHACI</name>
<keyword evidence="2" id="KW-0966">Cell projection</keyword>
<dbReference type="PANTHER" id="PTHR21683">
    <property type="entry name" value="COILED-COIL DOMAIN-CONTAINING PROTEIN 42 LIKE-2-LIKE-RELATED"/>
    <property type="match status" value="1"/>
</dbReference>
<evidence type="ECO:0000259" key="5">
    <source>
        <dbReference type="Pfam" id="PF13863"/>
    </source>
</evidence>
<keyword evidence="6" id="KW-1185">Reference proteome</keyword>
<dbReference type="KEGG" id="pcw:110217731"/>
<dbReference type="InterPro" id="IPR051147">
    <property type="entry name" value="CFAP_domain-containing"/>
</dbReference>
<evidence type="ECO:0000256" key="1">
    <source>
        <dbReference type="ARBA" id="ARBA00023054"/>
    </source>
</evidence>
<evidence type="ECO:0000256" key="3">
    <source>
        <dbReference type="SAM" id="Coils"/>
    </source>
</evidence>
<feature type="domain" description="DUF4200" evidence="5">
    <location>
        <begin position="79"/>
        <end position="188"/>
    </location>
</feature>
<dbReference type="Pfam" id="PF13863">
    <property type="entry name" value="DUF4200"/>
    <property type="match status" value="1"/>
</dbReference>
<organism evidence="6 7">
    <name type="scientific">Phascolarctos cinereus</name>
    <name type="common">Koala</name>
    <dbReference type="NCBI Taxonomy" id="38626"/>
    <lineage>
        <taxon>Eukaryota</taxon>
        <taxon>Metazoa</taxon>
        <taxon>Chordata</taxon>
        <taxon>Craniata</taxon>
        <taxon>Vertebrata</taxon>
        <taxon>Euteleostomi</taxon>
        <taxon>Mammalia</taxon>
        <taxon>Metatheria</taxon>
        <taxon>Diprotodontia</taxon>
        <taxon>Phascolarctidae</taxon>
        <taxon>Phascolarctos</taxon>
    </lineage>
</organism>
<feature type="coiled-coil region" evidence="3">
    <location>
        <begin position="216"/>
        <end position="275"/>
    </location>
</feature>
<dbReference type="PANTHER" id="PTHR21683:SF18">
    <property type="entry name" value="COILED-COIL DOMAIN-CONTAINING PROTEIN 42 HOMOLOG"/>
    <property type="match status" value="1"/>
</dbReference>
<feature type="coiled-coil region" evidence="3">
    <location>
        <begin position="144"/>
        <end position="171"/>
    </location>
</feature>
<reference evidence="7" key="1">
    <citation type="submission" date="2025-08" db="UniProtKB">
        <authorList>
            <consortium name="RefSeq"/>
        </authorList>
    </citation>
    <scope>IDENTIFICATION</scope>
    <source>
        <tissue evidence="7">Spleen</tissue>
    </source>
</reference>
<dbReference type="AlphaFoldDB" id="A0A6P5LC79"/>
<evidence type="ECO:0000256" key="2">
    <source>
        <dbReference type="ARBA" id="ARBA00023069"/>
    </source>
</evidence>
<evidence type="ECO:0000313" key="7">
    <source>
        <dbReference type="RefSeq" id="XP_020855905.1"/>
    </source>
</evidence>
<evidence type="ECO:0000313" key="6">
    <source>
        <dbReference type="Proteomes" id="UP000515140"/>
    </source>
</evidence>
<keyword evidence="2" id="KW-0969">Cilium</keyword>
<protein>
    <submittedName>
        <fullName evidence="7">GRIP and coiled-coil domain-containing protein PFC0235w-like isoform X1</fullName>
    </submittedName>
</protein>
<dbReference type="GO" id="GO:0005856">
    <property type="term" value="C:cytoskeleton"/>
    <property type="evidence" value="ECO:0007669"/>
    <property type="project" value="UniProtKB-ARBA"/>
</dbReference>
<feature type="region of interest" description="Disordered" evidence="4">
    <location>
        <begin position="1"/>
        <end position="40"/>
    </location>
</feature>
<feature type="compositionally biased region" description="Polar residues" evidence="4">
    <location>
        <begin position="28"/>
        <end position="40"/>
    </location>
</feature>
<dbReference type="GeneID" id="110217731"/>
<gene>
    <name evidence="7" type="primary">LOC110217731</name>
</gene>
<keyword evidence="1 3" id="KW-0175">Coiled coil</keyword>
<evidence type="ECO:0000256" key="4">
    <source>
        <dbReference type="SAM" id="MobiDB-lite"/>
    </source>
</evidence>
<proteinExistence type="predicted"/>
<sequence length="408" mass="47643">MERNRPGLLQDSYQMHAASARQEKHENTNIPSENSTTENKYENTPVQVYENHWTRSPQNRLSTLQNPLVLNAQNPTDDEVVRMNKKLEEKRQEWKKRMEIVAKGKTELLKGQKYRNQLMNKLLKESKVKKQQALEKWAADVKTNKIKQEEIEYLTQELRDLRDRKQKMKKKMEKYRPFEDFLVKVLDKLPNCFRSWDLNSSIKKIMDHYEMLSNTNKRLIKQVSSLSDARKKAQKNLEALQLKHANSTLVLNTELSTLQKKLDEVKEKNREMKMNVQIKKSISKDGDQHLGTAITNLAEQCQIQHYGPLKQLDLCCKLEMIQEFILDKMKTKKLAESQMFWNGELIKSYPQKIQELGKRKSADRISSRASPGAPISKITVPQVEIAVRLPTPQAHCLKPLNLPKSQEV</sequence>
<dbReference type="Proteomes" id="UP000515140">
    <property type="component" value="Unplaced"/>
</dbReference>
<dbReference type="RefSeq" id="XP_020855905.1">
    <property type="nucleotide sequence ID" value="XM_021000246.1"/>
</dbReference>
<accession>A0A6P5LC79</accession>